<keyword evidence="2" id="KW-1185">Reference proteome</keyword>
<dbReference type="Gene3D" id="3.80.10.10">
    <property type="entry name" value="Ribonuclease Inhibitor"/>
    <property type="match status" value="1"/>
</dbReference>
<proteinExistence type="predicted"/>
<name>A0A9K3HCL8_HELAN</name>
<dbReference type="SUPFAM" id="SSF52058">
    <property type="entry name" value="L domain-like"/>
    <property type="match status" value="1"/>
</dbReference>
<dbReference type="EMBL" id="MNCJ02000328">
    <property type="protein sequence ID" value="KAF5775902.1"/>
    <property type="molecule type" value="Genomic_DNA"/>
</dbReference>
<dbReference type="InterPro" id="IPR032675">
    <property type="entry name" value="LRR_dom_sf"/>
</dbReference>
<dbReference type="Proteomes" id="UP000215914">
    <property type="component" value="Unassembled WGS sequence"/>
</dbReference>
<sequence>MSLPELQLSNLTRLSIFDCERLASLPKLSNLTLLKDLVIRSCRGIDVSIHGGCWPPKLCSLELEGLKKPISEWGDLNFPTSLVHLTLYGEPHFQGDSNTSHPFNIWPFSAAQR</sequence>
<gene>
    <name evidence="1" type="ORF">HanXRQr2_Chr13g0617211</name>
</gene>
<dbReference type="AlphaFoldDB" id="A0A9K3HCL8"/>
<reference evidence="1" key="1">
    <citation type="journal article" date="2017" name="Nature">
        <title>The sunflower genome provides insights into oil metabolism, flowering and Asterid evolution.</title>
        <authorList>
            <person name="Badouin H."/>
            <person name="Gouzy J."/>
            <person name="Grassa C.J."/>
            <person name="Murat F."/>
            <person name="Staton S.E."/>
            <person name="Cottret L."/>
            <person name="Lelandais-Briere C."/>
            <person name="Owens G.L."/>
            <person name="Carrere S."/>
            <person name="Mayjonade B."/>
            <person name="Legrand L."/>
            <person name="Gill N."/>
            <person name="Kane N.C."/>
            <person name="Bowers J.E."/>
            <person name="Hubner S."/>
            <person name="Bellec A."/>
            <person name="Berard A."/>
            <person name="Berges H."/>
            <person name="Blanchet N."/>
            <person name="Boniface M.C."/>
            <person name="Brunel D."/>
            <person name="Catrice O."/>
            <person name="Chaidir N."/>
            <person name="Claudel C."/>
            <person name="Donnadieu C."/>
            <person name="Faraut T."/>
            <person name="Fievet G."/>
            <person name="Helmstetter N."/>
            <person name="King M."/>
            <person name="Knapp S.J."/>
            <person name="Lai Z."/>
            <person name="Le Paslier M.C."/>
            <person name="Lippi Y."/>
            <person name="Lorenzon L."/>
            <person name="Mandel J.R."/>
            <person name="Marage G."/>
            <person name="Marchand G."/>
            <person name="Marquand E."/>
            <person name="Bret-Mestries E."/>
            <person name="Morien E."/>
            <person name="Nambeesan S."/>
            <person name="Nguyen T."/>
            <person name="Pegot-Espagnet P."/>
            <person name="Pouilly N."/>
            <person name="Raftis F."/>
            <person name="Sallet E."/>
            <person name="Schiex T."/>
            <person name="Thomas J."/>
            <person name="Vandecasteele C."/>
            <person name="Vares D."/>
            <person name="Vear F."/>
            <person name="Vautrin S."/>
            <person name="Crespi M."/>
            <person name="Mangin B."/>
            <person name="Burke J.M."/>
            <person name="Salse J."/>
            <person name="Munos S."/>
            <person name="Vincourt P."/>
            <person name="Rieseberg L.H."/>
            <person name="Langlade N.B."/>
        </authorList>
    </citation>
    <scope>NUCLEOTIDE SEQUENCE</scope>
    <source>
        <tissue evidence="1">Leaves</tissue>
    </source>
</reference>
<evidence type="ECO:0000313" key="2">
    <source>
        <dbReference type="Proteomes" id="UP000215914"/>
    </source>
</evidence>
<accession>A0A9K3HCL8</accession>
<protein>
    <submittedName>
        <fullName evidence="1">Leucine-rich repeat domain superfamily</fullName>
    </submittedName>
</protein>
<evidence type="ECO:0000313" key="1">
    <source>
        <dbReference type="EMBL" id="KAF5775902.1"/>
    </source>
</evidence>
<dbReference type="Gramene" id="mRNA:HanXRQr2_Chr13g0617211">
    <property type="protein sequence ID" value="mRNA:HanXRQr2_Chr13g0617211"/>
    <property type="gene ID" value="HanXRQr2_Chr13g0617211"/>
</dbReference>
<reference evidence="1" key="2">
    <citation type="submission" date="2020-06" db="EMBL/GenBank/DDBJ databases">
        <title>Helianthus annuus Genome sequencing and assembly Release 2.</title>
        <authorList>
            <person name="Gouzy J."/>
            <person name="Langlade N."/>
            <person name="Munos S."/>
        </authorList>
    </citation>
    <scope>NUCLEOTIDE SEQUENCE</scope>
    <source>
        <tissue evidence="1">Leaves</tissue>
    </source>
</reference>
<organism evidence="1 2">
    <name type="scientific">Helianthus annuus</name>
    <name type="common">Common sunflower</name>
    <dbReference type="NCBI Taxonomy" id="4232"/>
    <lineage>
        <taxon>Eukaryota</taxon>
        <taxon>Viridiplantae</taxon>
        <taxon>Streptophyta</taxon>
        <taxon>Embryophyta</taxon>
        <taxon>Tracheophyta</taxon>
        <taxon>Spermatophyta</taxon>
        <taxon>Magnoliopsida</taxon>
        <taxon>eudicotyledons</taxon>
        <taxon>Gunneridae</taxon>
        <taxon>Pentapetalae</taxon>
        <taxon>asterids</taxon>
        <taxon>campanulids</taxon>
        <taxon>Asterales</taxon>
        <taxon>Asteraceae</taxon>
        <taxon>Asteroideae</taxon>
        <taxon>Heliantheae alliance</taxon>
        <taxon>Heliantheae</taxon>
        <taxon>Helianthus</taxon>
    </lineage>
</organism>
<comment type="caution">
    <text evidence="1">The sequence shown here is derived from an EMBL/GenBank/DDBJ whole genome shotgun (WGS) entry which is preliminary data.</text>
</comment>